<dbReference type="Proteomes" id="UP001150238">
    <property type="component" value="Unassembled WGS sequence"/>
</dbReference>
<feature type="region of interest" description="Disordered" evidence="6">
    <location>
        <begin position="1014"/>
        <end position="1037"/>
    </location>
</feature>
<evidence type="ECO:0000256" key="6">
    <source>
        <dbReference type="SAM" id="MobiDB-lite"/>
    </source>
</evidence>
<evidence type="ECO:0000256" key="4">
    <source>
        <dbReference type="ARBA" id="ARBA00022737"/>
    </source>
</evidence>
<dbReference type="PANTHER" id="PTHR15651:SF7">
    <property type="entry name" value="ARMADILLO REPEAT-CONTAINING PROTEIN 8"/>
    <property type="match status" value="1"/>
</dbReference>
<evidence type="ECO:0000313" key="8">
    <source>
        <dbReference type="Proteomes" id="UP001150238"/>
    </source>
</evidence>
<feature type="compositionally biased region" description="Low complexity" evidence="6">
    <location>
        <begin position="1024"/>
        <end position="1037"/>
    </location>
</feature>
<dbReference type="PANTHER" id="PTHR15651">
    <property type="entry name" value="ARMADILLO REPEAT-CONTAINING PROTEIN 8"/>
    <property type="match status" value="1"/>
</dbReference>
<dbReference type="GO" id="GO:0005634">
    <property type="term" value="C:nucleus"/>
    <property type="evidence" value="ECO:0007669"/>
    <property type="project" value="UniProtKB-SubCell"/>
</dbReference>
<feature type="compositionally biased region" description="Low complexity" evidence="6">
    <location>
        <begin position="431"/>
        <end position="442"/>
    </location>
</feature>
<dbReference type="Gene3D" id="1.25.10.10">
    <property type="entry name" value="Leucine-rich Repeat Variant"/>
    <property type="match status" value="3"/>
</dbReference>
<accession>A0A9W9AN10</accession>
<keyword evidence="4" id="KW-0677">Repeat</keyword>
<gene>
    <name evidence="7" type="ORF">C8J55DRAFT_24711</name>
</gene>
<dbReference type="InterPro" id="IPR016024">
    <property type="entry name" value="ARM-type_fold"/>
</dbReference>
<dbReference type="GO" id="GO:0005737">
    <property type="term" value="C:cytoplasm"/>
    <property type="evidence" value="ECO:0007669"/>
    <property type="project" value="UniProtKB-SubCell"/>
</dbReference>
<protein>
    <submittedName>
        <fullName evidence="7">Armadillo-type protein</fullName>
    </submittedName>
</protein>
<feature type="region of interest" description="Disordered" evidence="6">
    <location>
        <begin position="893"/>
        <end position="944"/>
    </location>
</feature>
<evidence type="ECO:0000256" key="3">
    <source>
        <dbReference type="ARBA" id="ARBA00022490"/>
    </source>
</evidence>
<dbReference type="GO" id="GO:0034657">
    <property type="term" value="C:GID complex"/>
    <property type="evidence" value="ECO:0007669"/>
    <property type="project" value="TreeGrafter"/>
</dbReference>
<dbReference type="GO" id="GO:0043161">
    <property type="term" value="P:proteasome-mediated ubiquitin-dependent protein catabolic process"/>
    <property type="evidence" value="ECO:0007669"/>
    <property type="project" value="TreeGrafter"/>
</dbReference>
<dbReference type="InterPro" id="IPR038739">
    <property type="entry name" value="ARMC8/Vid28"/>
</dbReference>
<comment type="subcellular location">
    <subcellularLocation>
        <location evidence="2">Cytoplasm</location>
    </subcellularLocation>
    <subcellularLocation>
        <location evidence="1">Nucleus</location>
    </subcellularLocation>
</comment>
<dbReference type="SUPFAM" id="SSF48371">
    <property type="entry name" value="ARM repeat"/>
    <property type="match status" value="1"/>
</dbReference>
<feature type="region of interest" description="Disordered" evidence="6">
    <location>
        <begin position="801"/>
        <end position="830"/>
    </location>
</feature>
<keyword evidence="3" id="KW-0963">Cytoplasm</keyword>
<comment type="caution">
    <text evidence="7">The sequence shown here is derived from an EMBL/GenBank/DDBJ whole genome shotgun (WGS) entry which is preliminary data.</text>
</comment>
<organism evidence="7 8">
    <name type="scientific">Lentinula lateritia</name>
    <dbReference type="NCBI Taxonomy" id="40482"/>
    <lineage>
        <taxon>Eukaryota</taxon>
        <taxon>Fungi</taxon>
        <taxon>Dikarya</taxon>
        <taxon>Basidiomycota</taxon>
        <taxon>Agaricomycotina</taxon>
        <taxon>Agaricomycetes</taxon>
        <taxon>Agaricomycetidae</taxon>
        <taxon>Agaricales</taxon>
        <taxon>Marasmiineae</taxon>
        <taxon>Omphalotaceae</taxon>
        <taxon>Lentinula</taxon>
    </lineage>
</organism>
<feature type="region of interest" description="Disordered" evidence="6">
    <location>
        <begin position="850"/>
        <end position="870"/>
    </location>
</feature>
<reference evidence="7" key="1">
    <citation type="submission" date="2022-08" db="EMBL/GenBank/DDBJ databases">
        <authorList>
            <consortium name="DOE Joint Genome Institute"/>
            <person name="Min B."/>
            <person name="Riley R."/>
            <person name="Sierra-Patev S."/>
            <person name="Naranjo-Ortiz M."/>
            <person name="Looney B."/>
            <person name="Konkel Z."/>
            <person name="Slot J.C."/>
            <person name="Sakamoto Y."/>
            <person name="Steenwyk J.L."/>
            <person name="Rokas A."/>
            <person name="Carro J."/>
            <person name="Camarero S."/>
            <person name="Ferreira P."/>
            <person name="Molpeceres G."/>
            <person name="Ruiz-Duenas F.J."/>
            <person name="Serrano A."/>
            <person name="Henrissat B."/>
            <person name="Drula E."/>
            <person name="Hughes K.W."/>
            <person name="Mata J.L."/>
            <person name="Ishikawa N.K."/>
            <person name="Vargas-Isla R."/>
            <person name="Ushijima S."/>
            <person name="Smith C.A."/>
            <person name="Ahrendt S."/>
            <person name="Andreopoulos W."/>
            <person name="He G."/>
            <person name="Labutti K."/>
            <person name="Lipzen A."/>
            <person name="Ng V."/>
            <person name="Sandor L."/>
            <person name="Barry K."/>
            <person name="Martinez A.T."/>
            <person name="Xiao Y."/>
            <person name="Gibbons J.G."/>
            <person name="Terashima K."/>
            <person name="Hibbett D.S."/>
            <person name="Grigoriev I.V."/>
        </authorList>
    </citation>
    <scope>NUCLEOTIDE SEQUENCE</scope>
    <source>
        <strain evidence="7">Sp2 HRB7682 ss15</strain>
    </source>
</reference>
<evidence type="ECO:0000256" key="5">
    <source>
        <dbReference type="ARBA" id="ARBA00023242"/>
    </source>
</evidence>
<evidence type="ECO:0000256" key="2">
    <source>
        <dbReference type="ARBA" id="ARBA00004496"/>
    </source>
</evidence>
<reference evidence="7" key="2">
    <citation type="journal article" date="2023" name="Proc. Natl. Acad. Sci. U.S.A.">
        <title>A global phylogenomic analysis of the shiitake genus Lentinula.</title>
        <authorList>
            <person name="Sierra-Patev S."/>
            <person name="Min B."/>
            <person name="Naranjo-Ortiz M."/>
            <person name="Looney B."/>
            <person name="Konkel Z."/>
            <person name="Slot J.C."/>
            <person name="Sakamoto Y."/>
            <person name="Steenwyk J.L."/>
            <person name="Rokas A."/>
            <person name="Carro J."/>
            <person name="Camarero S."/>
            <person name="Ferreira P."/>
            <person name="Molpeceres G."/>
            <person name="Ruiz-Duenas F.J."/>
            <person name="Serrano A."/>
            <person name="Henrissat B."/>
            <person name="Drula E."/>
            <person name="Hughes K.W."/>
            <person name="Mata J.L."/>
            <person name="Ishikawa N.K."/>
            <person name="Vargas-Isla R."/>
            <person name="Ushijima S."/>
            <person name="Smith C.A."/>
            <person name="Donoghue J."/>
            <person name="Ahrendt S."/>
            <person name="Andreopoulos W."/>
            <person name="He G."/>
            <person name="LaButti K."/>
            <person name="Lipzen A."/>
            <person name="Ng V."/>
            <person name="Riley R."/>
            <person name="Sandor L."/>
            <person name="Barry K."/>
            <person name="Martinez A.T."/>
            <person name="Xiao Y."/>
            <person name="Gibbons J.G."/>
            <person name="Terashima K."/>
            <person name="Grigoriev I.V."/>
            <person name="Hibbett D."/>
        </authorList>
    </citation>
    <scope>NUCLEOTIDE SEQUENCE</scope>
    <source>
        <strain evidence="7">Sp2 HRB7682 ss15</strain>
    </source>
</reference>
<proteinExistence type="predicted"/>
<name>A0A9W9AN10_9AGAR</name>
<feature type="region of interest" description="Disordered" evidence="6">
    <location>
        <begin position="418"/>
        <end position="442"/>
    </location>
</feature>
<dbReference type="InterPro" id="IPR011989">
    <property type="entry name" value="ARM-like"/>
</dbReference>
<keyword evidence="5" id="KW-0539">Nucleus</keyword>
<evidence type="ECO:0000313" key="7">
    <source>
        <dbReference type="EMBL" id="KAJ4486764.1"/>
    </source>
</evidence>
<evidence type="ECO:0000256" key="1">
    <source>
        <dbReference type="ARBA" id="ARBA00004123"/>
    </source>
</evidence>
<dbReference type="AlphaFoldDB" id="A0A9W9AN10"/>
<sequence>MAIIASSSSSHPTSPTLSELKQLKNRIIGTPSAKHRLAKDHAMMRMLVETTMDVMAVDDVRTEAAQILGSLASLGGHTADATVLAALIEEDALRCCLSALSTTITTQVKLRLALARALSGISGDLAELVGPPQWGFGTLEAQSLTGAAVQTLEWFFGSEAMDIWIPMLSGVEAGVVAGMIGHVVRTQPVRERLCAWRNAGEREKKERRGWEATRPSASSGHVLRILLELTGRKETLGNALFALAALVKDNPAVANELPLQDIVNHAKSCIGEIQLSACLCATYILRTSSSPSPAVDAILSVLMAIIVNGTTHSAKAAFILSQLLTDSPVYAQLAFDRGALRILLTTLRRLTPPCTSLPPLPPLNPPTSALFTGPEWESWLEHDLDQPKTDIRLREATLLSLASISLFSNDIRRALAEDEDETQSIDSNDTSQLHSSPSSSHQSQSSLSLILAALLSPHTSLRCAACHVVRALTRSVAVIRTNFVDSGLGWIVFAAFMGWPQARPRTALGTSGSEEEDIRVVASALRAVCNAVCEFSPLKSIYIEHGLLPRLAEFIHSDHLDADSDYPDAESDVDTEDSLRFNSLWAVKNLVRKSGPATKRQVISVLGWHRQKSTAYPENDSGCVEVSALKRSKLDDLLSSHSAKILEQVLNILRNLAEDEDGISIVFNELDIRNPFNFPTSSSSTSSTGFLLLSRLTSILNQTSSPSHSSHPGSLSHSPYSSSQDVLIQSASLLANLVNSSDVNHHRMILTCPGMVHALRRVLAEQGPEVRRPVIRIVLEMVKVDLSASVTSAAAIAEELDPLKDGEESGTNASAIQGGNDEEASGADTMEIGYGTSPFGSSVITDISLNPSSAGAGRTRGHSRNQGLTGARKILSDAGFVGTLRRIVDQHHHHPSLTHPHSHGPPHPHPHASVAAASSGLGHTGSGIGAHSHPHAHAHGNFGLSSPNSVLSDSPGIGVGARAGGVSVGSLIVGNGIVGNAGREDREDLETARTALDWLERGDMYMYVNSYARSTSRSGGGTGSSVSTGDSADVSDH</sequence>
<dbReference type="EMBL" id="JANVFS010000010">
    <property type="protein sequence ID" value="KAJ4486764.1"/>
    <property type="molecule type" value="Genomic_DNA"/>
</dbReference>
<feature type="compositionally biased region" description="Basic residues" evidence="6">
    <location>
        <begin position="893"/>
        <end position="910"/>
    </location>
</feature>